<evidence type="ECO:0000259" key="2">
    <source>
        <dbReference type="Pfam" id="PF03008"/>
    </source>
</evidence>
<organism evidence="3 4">
    <name type="scientific">Eubacterium oxidoreducens</name>
    <dbReference type="NCBI Taxonomy" id="1732"/>
    <lineage>
        <taxon>Bacteria</taxon>
        <taxon>Bacillati</taxon>
        <taxon>Bacillota</taxon>
        <taxon>Clostridia</taxon>
        <taxon>Eubacteriales</taxon>
        <taxon>Eubacteriaceae</taxon>
        <taxon>Eubacterium</taxon>
    </lineage>
</organism>
<dbReference type="STRING" id="1732.SAMN02910417_00613"/>
<dbReference type="AlphaFoldDB" id="A0A1G6AK59"/>
<evidence type="ECO:0000259" key="1">
    <source>
        <dbReference type="Pfam" id="PF01637"/>
    </source>
</evidence>
<dbReference type="Pfam" id="PF01637">
    <property type="entry name" value="ATPase_2"/>
    <property type="match status" value="1"/>
</dbReference>
<reference evidence="3 4" key="1">
    <citation type="submission" date="2016-10" db="EMBL/GenBank/DDBJ databases">
        <authorList>
            <person name="de Groot N.N."/>
        </authorList>
    </citation>
    <scope>NUCLEOTIDE SEQUENCE [LARGE SCALE GENOMIC DNA]</scope>
    <source>
        <strain evidence="3 4">DSM 3217</strain>
    </source>
</reference>
<dbReference type="PANTHER" id="PTHR34704">
    <property type="entry name" value="ATPASE"/>
    <property type="match status" value="1"/>
</dbReference>
<dbReference type="EMBL" id="FMXR01000006">
    <property type="protein sequence ID" value="SDB08756.1"/>
    <property type="molecule type" value="Genomic_DNA"/>
</dbReference>
<evidence type="ECO:0000313" key="4">
    <source>
        <dbReference type="Proteomes" id="UP000199228"/>
    </source>
</evidence>
<dbReference type="InterPro" id="IPR004256">
    <property type="entry name" value="DUF234"/>
</dbReference>
<protein>
    <recommendedName>
        <fullName evidence="5">DUF234 domain-containing protein</fullName>
    </recommendedName>
</protein>
<dbReference type="InterPro" id="IPR011579">
    <property type="entry name" value="ATPase_dom"/>
</dbReference>
<proteinExistence type="predicted"/>
<dbReference type="Proteomes" id="UP000199228">
    <property type="component" value="Unassembled WGS sequence"/>
</dbReference>
<dbReference type="Gene3D" id="3.40.50.300">
    <property type="entry name" value="P-loop containing nucleotide triphosphate hydrolases"/>
    <property type="match status" value="1"/>
</dbReference>
<dbReference type="SUPFAM" id="SSF52540">
    <property type="entry name" value="P-loop containing nucleoside triphosphate hydrolases"/>
    <property type="match status" value="1"/>
</dbReference>
<keyword evidence="4" id="KW-1185">Reference proteome</keyword>
<feature type="domain" description="DUF234" evidence="2">
    <location>
        <begin position="312"/>
        <end position="402"/>
    </location>
</feature>
<name>A0A1G6AK59_EUBOX</name>
<accession>A0A1G6AK59</accession>
<evidence type="ECO:0008006" key="5">
    <source>
        <dbReference type="Google" id="ProtNLM"/>
    </source>
</evidence>
<evidence type="ECO:0000313" key="3">
    <source>
        <dbReference type="EMBL" id="SDB08756.1"/>
    </source>
</evidence>
<dbReference type="PANTHER" id="PTHR34704:SF1">
    <property type="entry name" value="ATPASE"/>
    <property type="match status" value="1"/>
</dbReference>
<gene>
    <name evidence="3" type="ORF">SAMN02910417_00613</name>
</gene>
<sequence>MVYKQVNVKVKNRNNDLHEMNRVFESKESKILLLYGRHGSGKSATVLEFAKEKKAFYYHALNASKQLQYEMLSKELNQIVTDDCEHDYSSLFRAYLDGHTSKSVVIIDEFQLIDKKHSHFLESIISLMNDYEVMFILVSSELPWIRKEFLPRIDQLKQKTVEVMEIKEWGFLDIVRAFENYETKELVYLYGIFGGVPGYLEKIDPDKSVKENVINLILEPNGALFHEAENYLSRELREISVYDTIIYAIAQGNTKLNDLYHVTGYSRAKISVYLKNLSAFDVIEKVESFETGGWDNVKKGVYVIKNQLINFWFKFVYSRKSQLLQMSASEFYDKYIAEGLDKYLNLHFINICREYLLLMNYAHQLPLKLKSIGTWVGKQGRIDIVGQNEIREKLVAKCYWDDRLVTHCDFKELLETSKQAKIEPKYYYLFASKDFDDKLQSLSERLSNVNLINLKNF</sequence>
<dbReference type="GO" id="GO:0005524">
    <property type="term" value="F:ATP binding"/>
    <property type="evidence" value="ECO:0007669"/>
    <property type="project" value="InterPro"/>
</dbReference>
<dbReference type="Pfam" id="PF03008">
    <property type="entry name" value="DUF234"/>
    <property type="match status" value="1"/>
</dbReference>
<dbReference type="InterPro" id="IPR027417">
    <property type="entry name" value="P-loop_NTPase"/>
</dbReference>
<feature type="domain" description="ATPase" evidence="1">
    <location>
        <begin position="12"/>
        <end position="202"/>
    </location>
</feature>